<protein>
    <submittedName>
        <fullName evidence="1">GNAT family N-acetyltransferase</fullName>
    </submittedName>
</protein>
<sequence>MKPMMKKCTLEDLSILQDISTETYNETYSHLNTPENIHEYLEQAFNTDQLIKELSNPSSTFLFQYVDNVITGYIKVNEADAQSYQIGDNALEIERIYVRNSFHEQGLGRLLLKTGIDIAYERGKSDIWLGIWRKNKNAIDFHERMGFEKRGSYSIFIGDEEHDNYIMVKNLR</sequence>
<comment type="caution">
    <text evidence="1">The sequence shown here is derived from an EMBL/GenBank/DDBJ whole genome shotgun (WGS) entry which is preliminary data.</text>
</comment>
<gene>
    <name evidence="1" type="ORF">SH601_03640</name>
</gene>
<reference evidence="1" key="1">
    <citation type="submission" date="2023-11" db="EMBL/GenBank/DDBJ databases">
        <title>Gracilibacillus pellucida a moderately halophilic bacterium isolated from saline soil in Xinjiang province.</title>
        <authorList>
            <person name="Zhang Z."/>
            <person name="Tan F."/>
            <person name="Wang Y."/>
            <person name="Xia M."/>
        </authorList>
    </citation>
    <scope>NUCLEOTIDE SEQUENCE</scope>
    <source>
        <strain evidence="1">S3-1-1</strain>
    </source>
</reference>
<dbReference type="Proteomes" id="UP001277972">
    <property type="component" value="Unassembled WGS sequence"/>
</dbReference>
<keyword evidence="2" id="KW-1185">Reference proteome</keyword>
<organism evidence="1 2">
    <name type="scientific">Gracilibacillus pellucidus</name>
    <dbReference type="NCBI Taxonomy" id="3095368"/>
    <lineage>
        <taxon>Bacteria</taxon>
        <taxon>Bacillati</taxon>
        <taxon>Bacillota</taxon>
        <taxon>Bacilli</taxon>
        <taxon>Bacillales</taxon>
        <taxon>Bacillaceae</taxon>
        <taxon>Gracilibacillus</taxon>
    </lineage>
</organism>
<name>A0ACC6M291_9BACI</name>
<proteinExistence type="predicted"/>
<evidence type="ECO:0000313" key="1">
    <source>
        <dbReference type="EMBL" id="MDX8045070.1"/>
    </source>
</evidence>
<evidence type="ECO:0000313" key="2">
    <source>
        <dbReference type="Proteomes" id="UP001277972"/>
    </source>
</evidence>
<dbReference type="EMBL" id="JAWZSR010000002">
    <property type="protein sequence ID" value="MDX8045070.1"/>
    <property type="molecule type" value="Genomic_DNA"/>
</dbReference>
<accession>A0ACC6M291</accession>